<organism evidence="2 3">
    <name type="scientific">Acidiferrimicrobium australe</name>
    <dbReference type="NCBI Taxonomy" id="2664430"/>
    <lineage>
        <taxon>Bacteria</taxon>
        <taxon>Bacillati</taxon>
        <taxon>Actinomycetota</taxon>
        <taxon>Acidimicrobiia</taxon>
        <taxon>Acidimicrobiales</taxon>
        <taxon>Acidimicrobiaceae</taxon>
        <taxon>Acidiferrimicrobium</taxon>
    </lineage>
</organism>
<proteinExistence type="predicted"/>
<evidence type="ECO:0000313" key="2">
    <source>
        <dbReference type="EMBL" id="MST34953.1"/>
    </source>
</evidence>
<keyword evidence="3" id="KW-1185">Reference proteome</keyword>
<dbReference type="Proteomes" id="UP000437736">
    <property type="component" value="Unassembled WGS sequence"/>
</dbReference>
<dbReference type="InterPro" id="IPR005502">
    <property type="entry name" value="Ribosyl_crysJ1"/>
</dbReference>
<accession>A0ABW9QZ28</accession>
<dbReference type="SUPFAM" id="SSF101478">
    <property type="entry name" value="ADP-ribosylglycohydrolase"/>
    <property type="match status" value="1"/>
</dbReference>
<dbReference type="Gene3D" id="1.10.4080.10">
    <property type="entry name" value="ADP-ribosylation/Crystallin J1"/>
    <property type="match status" value="1"/>
</dbReference>
<dbReference type="Pfam" id="PF03747">
    <property type="entry name" value="ADP_ribosyl_GH"/>
    <property type="match status" value="1"/>
</dbReference>
<sequence length="62" mass="6175">MTLDRALGALWGLALGDALGMPTQSLPRSGIVARFGPLLAGLEPGPPDQPLAPGLPAGSVTD</sequence>
<evidence type="ECO:0000313" key="3">
    <source>
        <dbReference type="Proteomes" id="UP000437736"/>
    </source>
</evidence>
<protein>
    <submittedName>
        <fullName evidence="2">ADP-ribosylglycohydrolase family protein</fullName>
    </submittedName>
</protein>
<feature type="region of interest" description="Disordered" evidence="1">
    <location>
        <begin position="42"/>
        <end position="62"/>
    </location>
</feature>
<reference evidence="2 3" key="1">
    <citation type="submission" date="2019-11" db="EMBL/GenBank/DDBJ databases">
        <title>Acidiferrimicrobium australis gen. nov., sp. nov., an acidophilic and obligately heterotrophic, member of the Actinobacteria that catalyses dissimilatory oxido- reduction of iron isolated from metal-rich acidic water in Chile.</title>
        <authorList>
            <person name="Gonzalez D."/>
            <person name="Huber K."/>
            <person name="Hedrich S."/>
            <person name="Rojas-Villalobos C."/>
            <person name="Quatrini R."/>
            <person name="Dinamarca M.A."/>
            <person name="Schwarz A."/>
            <person name="Canales C."/>
            <person name="Nancucheo I."/>
        </authorList>
    </citation>
    <scope>NUCLEOTIDE SEQUENCE [LARGE SCALE GENOMIC DNA]</scope>
    <source>
        <strain evidence="2 3">USS-CCA1</strain>
    </source>
</reference>
<name>A0ABW9QZ28_9ACTN</name>
<gene>
    <name evidence="2" type="ORF">GHK86_19770</name>
</gene>
<comment type="caution">
    <text evidence="2">The sequence shown here is derived from an EMBL/GenBank/DDBJ whole genome shotgun (WGS) entry which is preliminary data.</text>
</comment>
<evidence type="ECO:0000256" key="1">
    <source>
        <dbReference type="SAM" id="MobiDB-lite"/>
    </source>
</evidence>
<dbReference type="InterPro" id="IPR036705">
    <property type="entry name" value="Ribosyl_crysJ1_sf"/>
</dbReference>
<dbReference type="EMBL" id="WJHE01001323">
    <property type="protein sequence ID" value="MST34953.1"/>
    <property type="molecule type" value="Genomic_DNA"/>
</dbReference>
<feature type="non-terminal residue" evidence="2">
    <location>
        <position position="62"/>
    </location>
</feature>